<evidence type="ECO:0000313" key="4">
    <source>
        <dbReference type="Proteomes" id="UP000028709"/>
    </source>
</evidence>
<dbReference type="Gene3D" id="2.40.160.20">
    <property type="match status" value="1"/>
</dbReference>
<dbReference type="EMBL" id="JPRJ01000068">
    <property type="protein sequence ID" value="KFF13236.1"/>
    <property type="molecule type" value="Genomic_DNA"/>
</dbReference>
<keyword evidence="1" id="KW-0732">Signal</keyword>
<proteinExistence type="predicted"/>
<sequence length="198" mass="22164">MKQRFLTVSSFLLCITCSVEATAQQSPTLHIGVKAGINSTKVSSESSNLEGKYGFGYQAGIMTRMDFSKLYVQGEILFNKRKASYDLKDESSAKMKWNSIDLPVVVGYKIINNKDFNVRAFAGGVYSYAFNENTSAVKSFQDSFKKFDKFNVGITGGIGIDYKNFTMDFRYETGLTSISKEFKSKPHSFSLGIGYFLF</sequence>
<organism evidence="3 4">
    <name type="scientific">Chryseobacterium piperi</name>
    <dbReference type="NCBI Taxonomy" id="558152"/>
    <lineage>
        <taxon>Bacteria</taxon>
        <taxon>Pseudomonadati</taxon>
        <taxon>Bacteroidota</taxon>
        <taxon>Flavobacteriia</taxon>
        <taxon>Flavobacteriales</taxon>
        <taxon>Weeksellaceae</taxon>
        <taxon>Chryseobacterium group</taxon>
        <taxon>Chryseobacterium</taxon>
    </lineage>
</organism>
<evidence type="ECO:0000256" key="1">
    <source>
        <dbReference type="SAM" id="SignalP"/>
    </source>
</evidence>
<dbReference type="eggNOG" id="ENOG5031GH7">
    <property type="taxonomic scope" value="Bacteria"/>
</dbReference>
<dbReference type="InterPro" id="IPR025665">
    <property type="entry name" value="Beta-barrel_OMP_2"/>
</dbReference>
<feature type="signal peptide" evidence="1">
    <location>
        <begin position="1"/>
        <end position="23"/>
    </location>
</feature>
<comment type="caution">
    <text evidence="3">The sequence shown here is derived from an EMBL/GenBank/DDBJ whole genome shotgun (WGS) entry which is preliminary data.</text>
</comment>
<dbReference type="STRING" id="558152.IQ37_19250"/>
<gene>
    <name evidence="3" type="ORF">IQ37_19250</name>
</gene>
<feature type="chain" id="PRO_5001802353" description="Outer membrane protein beta-barrel domain-containing protein" evidence="1">
    <location>
        <begin position="24"/>
        <end position="198"/>
    </location>
</feature>
<dbReference type="Proteomes" id="UP000028709">
    <property type="component" value="Unassembled WGS sequence"/>
</dbReference>
<reference evidence="3 4" key="1">
    <citation type="submission" date="2014-07" db="EMBL/GenBank/DDBJ databases">
        <title>Genome of Chryseobacterium piperi CTM.</title>
        <authorList>
            <person name="Pipes S.E."/>
            <person name="Stropko S.J."/>
            <person name="Newman J.D."/>
        </authorList>
    </citation>
    <scope>NUCLEOTIDE SEQUENCE [LARGE SCALE GENOMIC DNA]</scope>
    <source>
        <strain evidence="3 4">CTM</strain>
    </source>
</reference>
<name>A0A086A972_9FLAO</name>
<keyword evidence="4" id="KW-1185">Reference proteome</keyword>
<dbReference type="SUPFAM" id="SSF56925">
    <property type="entry name" value="OMPA-like"/>
    <property type="match status" value="1"/>
</dbReference>
<dbReference type="Pfam" id="PF13568">
    <property type="entry name" value="OMP_b-brl_2"/>
    <property type="match status" value="1"/>
</dbReference>
<evidence type="ECO:0000313" key="3">
    <source>
        <dbReference type="EMBL" id="KFF13236.1"/>
    </source>
</evidence>
<feature type="domain" description="Outer membrane protein beta-barrel" evidence="2">
    <location>
        <begin position="23"/>
        <end position="178"/>
    </location>
</feature>
<evidence type="ECO:0000259" key="2">
    <source>
        <dbReference type="Pfam" id="PF13568"/>
    </source>
</evidence>
<accession>A0A086A972</accession>
<dbReference type="InterPro" id="IPR011250">
    <property type="entry name" value="OMP/PagP_B-barrel"/>
</dbReference>
<dbReference type="RefSeq" id="WP_034688109.1">
    <property type="nucleotide sequence ID" value="NZ_CP023049.2"/>
</dbReference>
<dbReference type="OrthoDB" id="753334at2"/>
<dbReference type="KEGG" id="cpip:CJF12_13895"/>
<protein>
    <recommendedName>
        <fullName evidence="2">Outer membrane protein beta-barrel domain-containing protein</fullName>
    </recommendedName>
</protein>
<dbReference type="AlphaFoldDB" id="A0A086A972"/>